<feature type="transmembrane region" description="Helical" evidence="8">
    <location>
        <begin position="32"/>
        <end position="55"/>
    </location>
</feature>
<evidence type="ECO:0000256" key="1">
    <source>
        <dbReference type="ARBA" id="ARBA00004141"/>
    </source>
</evidence>
<evidence type="ECO:0000259" key="10">
    <source>
        <dbReference type="PROSITE" id="PS50929"/>
    </source>
</evidence>
<dbReference type="CDD" id="cd18580">
    <property type="entry name" value="ABC_6TM_ABCC_D2"/>
    <property type="match status" value="1"/>
</dbReference>
<dbReference type="InterPro" id="IPR044726">
    <property type="entry name" value="ABCC_6TM_D2"/>
</dbReference>
<dbReference type="GO" id="GO:0016887">
    <property type="term" value="F:ATP hydrolysis activity"/>
    <property type="evidence" value="ECO:0007669"/>
    <property type="project" value="InterPro"/>
</dbReference>
<feature type="transmembrane region" description="Helical" evidence="8">
    <location>
        <begin position="877"/>
        <end position="900"/>
    </location>
</feature>
<dbReference type="InterPro" id="IPR017871">
    <property type="entry name" value="ABC_transporter-like_CS"/>
</dbReference>
<dbReference type="PROSITE" id="PS50893">
    <property type="entry name" value="ABC_TRANSPORTER_2"/>
    <property type="match status" value="2"/>
</dbReference>
<dbReference type="OrthoDB" id="6500128at2759"/>
<reference evidence="11 12" key="1">
    <citation type="submission" date="2016-03" db="EMBL/GenBank/DDBJ databases">
        <authorList>
            <person name="Ploux O."/>
        </authorList>
    </citation>
    <scope>NUCLEOTIDE SEQUENCE [LARGE SCALE GENOMIC DNA]</scope>
    <source>
        <strain evidence="11 12">UAMH 11012</strain>
    </source>
</reference>
<dbReference type="STRING" id="576137.A0A1L7XLB4"/>
<evidence type="ECO:0000259" key="9">
    <source>
        <dbReference type="PROSITE" id="PS50893"/>
    </source>
</evidence>
<keyword evidence="3 8" id="KW-0812">Transmembrane</keyword>
<dbReference type="GO" id="GO:0016020">
    <property type="term" value="C:membrane"/>
    <property type="evidence" value="ECO:0007669"/>
    <property type="project" value="UniProtKB-SubCell"/>
</dbReference>
<feature type="transmembrane region" description="Helical" evidence="8">
    <location>
        <begin position="405"/>
        <end position="426"/>
    </location>
</feature>
<organism evidence="11 12">
    <name type="scientific">Phialocephala subalpina</name>
    <dbReference type="NCBI Taxonomy" id="576137"/>
    <lineage>
        <taxon>Eukaryota</taxon>
        <taxon>Fungi</taxon>
        <taxon>Dikarya</taxon>
        <taxon>Ascomycota</taxon>
        <taxon>Pezizomycotina</taxon>
        <taxon>Leotiomycetes</taxon>
        <taxon>Helotiales</taxon>
        <taxon>Mollisiaceae</taxon>
        <taxon>Phialocephala</taxon>
        <taxon>Phialocephala fortinii species complex</taxon>
    </lineage>
</organism>
<dbReference type="InterPro" id="IPR027417">
    <property type="entry name" value="P-loop_NTPase"/>
</dbReference>
<dbReference type="InterPro" id="IPR003439">
    <property type="entry name" value="ABC_transporter-like_ATP-bd"/>
</dbReference>
<dbReference type="Gene3D" id="1.20.1560.10">
    <property type="entry name" value="ABC transporter type 1, transmembrane domain"/>
    <property type="match status" value="2"/>
</dbReference>
<dbReference type="InterPro" id="IPR056227">
    <property type="entry name" value="TMD0_ABC"/>
</dbReference>
<keyword evidence="5" id="KW-0067">ATP-binding</keyword>
<dbReference type="FunFam" id="1.20.1560.10:FF:000066">
    <property type="entry name" value="ABC multidrug transporter (Eurofung)"/>
    <property type="match status" value="1"/>
</dbReference>
<feature type="domain" description="ABC transporter" evidence="9">
    <location>
        <begin position="1213"/>
        <end position="1473"/>
    </location>
</feature>
<feature type="transmembrane region" description="Helical" evidence="8">
    <location>
        <begin position="67"/>
        <end position="88"/>
    </location>
</feature>
<gene>
    <name evidence="11" type="ORF">PAC_15745</name>
</gene>
<evidence type="ECO:0000256" key="4">
    <source>
        <dbReference type="ARBA" id="ARBA00022741"/>
    </source>
</evidence>
<dbReference type="EMBL" id="FJOG01000033">
    <property type="protein sequence ID" value="CZR65845.1"/>
    <property type="molecule type" value="Genomic_DNA"/>
</dbReference>
<feature type="domain" description="ABC transmembrane type-1" evidence="10">
    <location>
        <begin position="277"/>
        <end position="546"/>
    </location>
</feature>
<proteinExistence type="predicted"/>
<feature type="transmembrane region" description="Helical" evidence="8">
    <location>
        <begin position="1140"/>
        <end position="1159"/>
    </location>
</feature>
<dbReference type="Pfam" id="PF24357">
    <property type="entry name" value="TMD0_ABC"/>
    <property type="match status" value="1"/>
</dbReference>
<accession>A0A1L7XLB4</accession>
<feature type="domain" description="ABC transmembrane type-1" evidence="10">
    <location>
        <begin position="891"/>
        <end position="1167"/>
    </location>
</feature>
<dbReference type="Gene3D" id="3.40.50.300">
    <property type="entry name" value="P-loop containing nucleotide triphosphate hydrolases"/>
    <property type="match status" value="2"/>
</dbReference>
<dbReference type="InterPro" id="IPR011527">
    <property type="entry name" value="ABC1_TM_dom"/>
</dbReference>
<evidence type="ECO:0000256" key="5">
    <source>
        <dbReference type="ARBA" id="ARBA00022840"/>
    </source>
</evidence>
<dbReference type="Pfam" id="PF00664">
    <property type="entry name" value="ABC_membrane"/>
    <property type="match status" value="2"/>
</dbReference>
<dbReference type="InterPro" id="IPR003593">
    <property type="entry name" value="AAA+_ATPase"/>
</dbReference>
<feature type="domain" description="ABC transporter" evidence="9">
    <location>
        <begin position="590"/>
        <end position="827"/>
    </location>
</feature>
<keyword evidence="6 8" id="KW-1133">Transmembrane helix</keyword>
<dbReference type="SMART" id="SM00382">
    <property type="entry name" value="AAA"/>
    <property type="match status" value="2"/>
</dbReference>
<dbReference type="PROSITE" id="PS50929">
    <property type="entry name" value="ABC_TM1F"/>
    <property type="match status" value="2"/>
</dbReference>
<feature type="transmembrane region" description="Helical" evidence="8">
    <location>
        <begin position="488"/>
        <end position="511"/>
    </location>
</feature>
<feature type="transmembrane region" description="Helical" evidence="8">
    <location>
        <begin position="94"/>
        <end position="117"/>
    </location>
</feature>
<dbReference type="InterPro" id="IPR044746">
    <property type="entry name" value="ABCC_6TM_D1"/>
</dbReference>
<evidence type="ECO:0000256" key="6">
    <source>
        <dbReference type="ARBA" id="ARBA00022989"/>
    </source>
</evidence>
<dbReference type="GO" id="GO:0005524">
    <property type="term" value="F:ATP binding"/>
    <property type="evidence" value="ECO:0007669"/>
    <property type="project" value="UniProtKB-KW"/>
</dbReference>
<dbReference type="GO" id="GO:0140359">
    <property type="term" value="F:ABC-type transporter activity"/>
    <property type="evidence" value="ECO:0007669"/>
    <property type="project" value="InterPro"/>
</dbReference>
<feature type="transmembrane region" description="Helical" evidence="8">
    <location>
        <begin position="309"/>
        <end position="333"/>
    </location>
</feature>
<feature type="transmembrane region" description="Helical" evidence="8">
    <location>
        <begin position="129"/>
        <end position="151"/>
    </location>
</feature>
<evidence type="ECO:0000256" key="7">
    <source>
        <dbReference type="ARBA" id="ARBA00023136"/>
    </source>
</evidence>
<protein>
    <submittedName>
        <fullName evidence="11">Related to multidrug resistance protein</fullName>
    </submittedName>
</protein>
<evidence type="ECO:0000256" key="2">
    <source>
        <dbReference type="ARBA" id="ARBA00022448"/>
    </source>
</evidence>
<keyword evidence="12" id="KW-1185">Reference proteome</keyword>
<dbReference type="Pfam" id="PF00005">
    <property type="entry name" value="ABC_tran"/>
    <property type="match status" value="2"/>
</dbReference>
<dbReference type="PANTHER" id="PTHR24223">
    <property type="entry name" value="ATP-BINDING CASSETTE SUB-FAMILY C"/>
    <property type="match status" value="1"/>
</dbReference>
<evidence type="ECO:0000256" key="8">
    <source>
        <dbReference type="SAM" id="Phobius"/>
    </source>
</evidence>
<feature type="transmembrane region" description="Helical" evidence="8">
    <location>
        <begin position="1027"/>
        <end position="1047"/>
    </location>
</feature>
<dbReference type="Proteomes" id="UP000184330">
    <property type="component" value="Unassembled WGS sequence"/>
</dbReference>
<comment type="subcellular location">
    <subcellularLocation>
        <location evidence="1">Membrane</location>
        <topology evidence="1">Multi-pass membrane protein</topology>
    </subcellularLocation>
</comment>
<dbReference type="FunFam" id="1.20.1560.10:FF:000055">
    <property type="entry name" value="ABC multidrug transporter (Eurofung)"/>
    <property type="match status" value="1"/>
</dbReference>
<name>A0A1L7XLB4_9HELO</name>
<dbReference type="CDD" id="cd03250">
    <property type="entry name" value="ABCC_MRP_domain1"/>
    <property type="match status" value="1"/>
</dbReference>
<dbReference type="SUPFAM" id="SSF52540">
    <property type="entry name" value="P-loop containing nucleoside triphosphate hydrolases"/>
    <property type="match status" value="2"/>
</dbReference>
<evidence type="ECO:0000313" key="11">
    <source>
        <dbReference type="EMBL" id="CZR65845.1"/>
    </source>
</evidence>
<keyword evidence="4" id="KW-0547">Nucleotide-binding</keyword>
<keyword evidence="7 8" id="KW-0472">Membrane</keyword>
<feature type="transmembrane region" description="Helical" evidence="8">
    <location>
        <begin position="517"/>
        <end position="538"/>
    </location>
</feature>
<dbReference type="InterPro" id="IPR036640">
    <property type="entry name" value="ABC1_TM_sf"/>
</dbReference>
<dbReference type="SUPFAM" id="SSF90123">
    <property type="entry name" value="ABC transporter transmembrane region"/>
    <property type="match status" value="2"/>
</dbReference>
<feature type="transmembrane region" description="Helical" evidence="8">
    <location>
        <begin position="926"/>
        <end position="950"/>
    </location>
</feature>
<dbReference type="CDD" id="cd18579">
    <property type="entry name" value="ABC_6TM_ABCC_D1"/>
    <property type="match status" value="1"/>
</dbReference>
<evidence type="ECO:0000256" key="3">
    <source>
        <dbReference type="ARBA" id="ARBA00022692"/>
    </source>
</evidence>
<dbReference type="PANTHER" id="PTHR24223:SF345">
    <property type="entry name" value="ABC MULTIDRUG TRANSPORTER (EUROFUNG)"/>
    <property type="match status" value="1"/>
</dbReference>
<evidence type="ECO:0000313" key="12">
    <source>
        <dbReference type="Proteomes" id="UP000184330"/>
    </source>
</evidence>
<feature type="transmembrane region" description="Helical" evidence="8">
    <location>
        <begin position="1111"/>
        <end position="1134"/>
    </location>
</feature>
<dbReference type="InterPro" id="IPR050173">
    <property type="entry name" value="ABC_transporter_C-like"/>
</dbReference>
<sequence length="1478" mass="162743">MDFLECPNDDSFGPSVHGCRDDFDFTIRFERVFFSVVSASIFVVLALARIVFLARRPAIVQGSLLKNLKLVFTIALGAVQLSLLILSAKSRERQALFISSTTIQFLSAVCIIVLSVLEHTRSVRPPLLLQLYLSVAVLCDIAQARTLWLASRKSSEITFSRLFTASVVLKAAILVAESRNKSKCILWSDKDHSPEETRGVFGLSAYTWLNDTFHKGYTTILTLSDLPQLDKRMTTEPLQKNLMRHLATESMPKQFSLVIAMAKTLSASLLLPIPPRVALIGFRFCQPFLINTLLDYLQRPTSKSSNNDGYGLIGAAILIYSGIAFSTSVYWYFHERTLCMSRSCLAGAVYRKSMEVRLSSAGDSAAITLMSTDVERIRLGFLNLHEFWANSVEVALASWLLHRQLGTAFVAPLVVVLVCIASAAFVNKFTGRRQKEWMDKIQRRVGLTANVISNMKNLKISGLAAPVERLIQDMRVDELATASRFRTVYIVVITFGYAPLALCPVITFAVTARTLDVTTIFTSVSYLLLLADPLTYLFQNTPNLIAAFACLDRIQSFLSKDSRIDIRAAGVDSSTACLDAGSSDFGNGKVKSQSLMRITDGSFEWESGKTILDNINIDIPESQLTMIVGPVASGKSTLCKVLLGEVLTSRGRVILNSRVSLQKIGYCDQAPYLSNSTIRENITGFSPFDKIRYDEVVEATRLSSDLSVLPDGERTKVGTGGITLSGGQKQRVALARALYLNTDLYVLDDILSGLDADTAEQVFSRVFSSHGLLRRRNATVILSTHSIRHLPSADHIIALGPNGVVVEQGSFETLIANEKYVHSLNINAGASPKESSSQVPSTQITSGDNEDAVAQLVPASYVDEKDRMLGDSTVYRYYLSSLGKVSITAFVVFGLGWGFFYNWGNVWLRFWSEDVSSGNPSHSNSFYIGLYAVFQLSYLASMFFSFLICFRRMIEVSGSKLHKAALVTMIGAPLKFFTTTDTGLVTNLFSQDMTLIDNELPIAVTNLACDIANALGMAAVIATSSPYLAISYPFIFVILYVIQKFYLRTSRQLRLLDLEAKSPLYTHFLDTIRGLATFRAFGWVQEGINLNNRLLDTSQRPTYLLAMVQRWLGFALQSVVAVLAIVVVTLATQLRSSTGLTGASLVTLMTFGDILNYIIRWYTQIETSMGAISRLKNFSEKVKSESLEGEDVVPPKEWPLKGGIGINGVSASYSDTDLTSELSSSSNLALKDLNITINPGEKVAICGRSGSGKSSTILLLLRLLDPLPSCSQNIIIGGIPLHKIDRAILRQRIIAVPQDAVFLPDGSSFMANLDPFNMSTEADCRAVLEIVGLLPMVEGRGSLTAGMSPEALSQGQRQLFSLARAILRRRIRTREHDREFGSKVGEKGAAAVGGGILFLDEVSSSVDQETDRLMQRIIMEEFENYTIVMVSHRLDMVMAFDTVLVMEEGSVVESGNPNELIKIEGGRFKDLWMIGHND</sequence>
<keyword evidence="2" id="KW-0813">Transport</keyword>
<dbReference type="PROSITE" id="PS00211">
    <property type="entry name" value="ABC_TRANSPORTER_1"/>
    <property type="match status" value="2"/>
</dbReference>